<proteinExistence type="inferred from homology"/>
<evidence type="ECO:0000256" key="8">
    <source>
        <dbReference type="SAM" id="MobiDB-lite"/>
    </source>
</evidence>
<dbReference type="EMBL" id="JAKUCV010000531">
    <property type="protein sequence ID" value="KAJ4849662.1"/>
    <property type="molecule type" value="Genomic_DNA"/>
</dbReference>
<protein>
    <recommendedName>
        <fullName evidence="7">U3 small nucleolar ribonucleoprotein protein MPP10</fullName>
    </recommendedName>
</protein>
<evidence type="ECO:0000313" key="10">
    <source>
        <dbReference type="Proteomes" id="UP001141552"/>
    </source>
</evidence>
<feature type="compositionally biased region" description="Basic and acidic residues" evidence="8">
    <location>
        <begin position="188"/>
        <end position="209"/>
    </location>
</feature>
<feature type="region of interest" description="Disordered" evidence="8">
    <location>
        <begin position="315"/>
        <end position="334"/>
    </location>
</feature>
<feature type="compositionally biased region" description="Basic and acidic residues" evidence="8">
    <location>
        <begin position="102"/>
        <end position="120"/>
    </location>
</feature>
<reference evidence="9" key="2">
    <citation type="journal article" date="2023" name="Plants (Basel)">
        <title>Annotation of the Turnera subulata (Passifloraceae) Draft Genome Reveals the S-Locus Evolved after the Divergence of Turneroideae from Passifloroideae in a Stepwise Manner.</title>
        <authorList>
            <person name="Henning P.M."/>
            <person name="Roalson E.H."/>
            <person name="Mir W."/>
            <person name="McCubbin A.G."/>
            <person name="Shore J.S."/>
        </authorList>
    </citation>
    <scope>NUCLEOTIDE SEQUENCE</scope>
    <source>
        <strain evidence="9">F60SS</strain>
    </source>
</reference>
<comment type="function">
    <text evidence="7">Involved in nucleolar processing of pre-18S ribosomal RNA.</text>
</comment>
<sequence length="578" mass="65167">MTSAEAIEPGKEALSRLKSTEATAWMSRSDSLSKTAREASQYLFSLLNPHAPKSPFNQLLVEGFDAEQIWQQIDLQSQPLVSGLRRKVRNFERNPEEIGVLKKVTEEAGKSGDLKEKEARLGSGDEDEDEDEDEMDVDGFDDDDDEEEEEEEEEEGVSGDEGKETKGGGIEDGFLKIKDLENYLEQDEAREYGLDDGNKKNAKEKKRNDLDEDEDEDDEEEDEEEEEDEDEDDEDDEFGDIDGDGEVEADKLARYEDFFGGKKKTVPTRKAKLFNESKEDSGSEDEQDGQERVGLSTHEKQLQKLQSEIEQMERANLEPKSWTMRGEVTAASRPKDSALEEVLDYDANARPVPVITEEVTASLEDIIKNRIIEGRFDDVEKAPSLPSKAPRELKELDENKSKKGLAEVYEDEYVRTTNPDAAPLSFSDEQKKEASVLFKRLCLKLDALSHFHFAPKPVIEEMSIQANVPALAMEEIAPVAVTDADMLAPEEVFSGKGDFKEEAELTQAERKRRRANKKRKFKAEAAKRTVKKPRDDSLPSNNEGCDQNFAYWQIAILVSIFWGLSSSDFDMDCSSASS</sequence>
<reference evidence="9" key="1">
    <citation type="submission" date="2022-02" db="EMBL/GenBank/DDBJ databases">
        <authorList>
            <person name="Henning P.M."/>
            <person name="McCubbin A.G."/>
            <person name="Shore J.S."/>
        </authorList>
    </citation>
    <scope>NUCLEOTIDE SEQUENCE</scope>
    <source>
        <strain evidence="9">F60SS</strain>
        <tissue evidence="9">Leaves</tissue>
    </source>
</reference>
<dbReference type="OrthoDB" id="445326at2759"/>
<feature type="region of interest" description="Disordered" evidence="8">
    <location>
        <begin position="102"/>
        <end position="175"/>
    </location>
</feature>
<dbReference type="PANTHER" id="PTHR17039:SF0">
    <property type="entry name" value="U3 SMALL NUCLEOLAR RIBONUCLEOPROTEIN PROTEIN MPP10"/>
    <property type="match status" value="1"/>
</dbReference>
<keyword evidence="2 7" id="KW-0690">Ribosome biogenesis</keyword>
<keyword evidence="5 7" id="KW-0687">Ribonucleoprotein</keyword>
<dbReference type="InterPro" id="IPR012173">
    <property type="entry name" value="Mpp10"/>
</dbReference>
<evidence type="ECO:0000256" key="3">
    <source>
        <dbReference type="ARBA" id="ARBA00022552"/>
    </source>
</evidence>
<feature type="region of interest" description="Disordered" evidence="8">
    <location>
        <begin position="510"/>
        <end position="541"/>
    </location>
</feature>
<comment type="similarity">
    <text evidence="6 7">Belongs to the MPP10 family.</text>
</comment>
<feature type="compositionally biased region" description="Basic residues" evidence="8">
    <location>
        <begin position="261"/>
        <end position="272"/>
    </location>
</feature>
<dbReference type="PANTHER" id="PTHR17039">
    <property type="entry name" value="U3 SMALL NUCLEOLAR RIBONUCLEOPROTEIN PROTEIN MPP10"/>
    <property type="match status" value="1"/>
</dbReference>
<dbReference type="Pfam" id="PF04006">
    <property type="entry name" value="Mpp10"/>
    <property type="match status" value="1"/>
</dbReference>
<feature type="compositionally biased region" description="Acidic residues" evidence="8">
    <location>
        <begin position="210"/>
        <end position="247"/>
    </location>
</feature>
<feature type="compositionally biased region" description="Basic and acidic residues" evidence="8">
    <location>
        <begin position="522"/>
        <end position="537"/>
    </location>
</feature>
<evidence type="ECO:0000256" key="4">
    <source>
        <dbReference type="ARBA" id="ARBA00023242"/>
    </source>
</evidence>
<name>A0A9Q0JQQ8_9ROSI</name>
<feature type="region of interest" description="Disordered" evidence="8">
    <location>
        <begin position="188"/>
        <end position="303"/>
    </location>
</feature>
<feature type="compositionally biased region" description="Acidic residues" evidence="8">
    <location>
        <begin position="124"/>
        <end position="158"/>
    </location>
</feature>
<dbReference type="Proteomes" id="UP001141552">
    <property type="component" value="Unassembled WGS sequence"/>
</dbReference>
<evidence type="ECO:0000256" key="5">
    <source>
        <dbReference type="ARBA" id="ARBA00023274"/>
    </source>
</evidence>
<dbReference type="GO" id="GO:0006364">
    <property type="term" value="P:rRNA processing"/>
    <property type="evidence" value="ECO:0007669"/>
    <property type="project" value="UniProtKB-KW"/>
</dbReference>
<evidence type="ECO:0000256" key="2">
    <source>
        <dbReference type="ARBA" id="ARBA00022517"/>
    </source>
</evidence>
<keyword evidence="4 7" id="KW-0539">Nucleus</keyword>
<dbReference type="AlphaFoldDB" id="A0A9Q0JQQ8"/>
<evidence type="ECO:0000256" key="7">
    <source>
        <dbReference type="PIRNR" id="PIRNR017300"/>
    </source>
</evidence>
<dbReference type="GO" id="GO:0034457">
    <property type="term" value="C:Mpp10 complex"/>
    <property type="evidence" value="ECO:0007669"/>
    <property type="project" value="UniProtKB-UniRule"/>
</dbReference>
<gene>
    <name evidence="9" type="ORF">Tsubulata_019858</name>
</gene>
<feature type="compositionally biased region" description="Basic and acidic residues" evidence="8">
    <location>
        <begin position="248"/>
        <end position="260"/>
    </location>
</feature>
<accession>A0A9Q0JQQ8</accession>
<feature type="compositionally biased region" description="Basic residues" evidence="8">
    <location>
        <begin position="510"/>
        <end position="521"/>
    </location>
</feature>
<keyword evidence="3 7" id="KW-0698">rRNA processing</keyword>
<evidence type="ECO:0000313" key="9">
    <source>
        <dbReference type="EMBL" id="KAJ4849662.1"/>
    </source>
</evidence>
<organism evidence="9 10">
    <name type="scientific">Turnera subulata</name>
    <dbReference type="NCBI Taxonomy" id="218843"/>
    <lineage>
        <taxon>Eukaryota</taxon>
        <taxon>Viridiplantae</taxon>
        <taxon>Streptophyta</taxon>
        <taxon>Embryophyta</taxon>
        <taxon>Tracheophyta</taxon>
        <taxon>Spermatophyta</taxon>
        <taxon>Magnoliopsida</taxon>
        <taxon>eudicotyledons</taxon>
        <taxon>Gunneridae</taxon>
        <taxon>Pentapetalae</taxon>
        <taxon>rosids</taxon>
        <taxon>fabids</taxon>
        <taxon>Malpighiales</taxon>
        <taxon>Passifloraceae</taxon>
        <taxon>Turnera</taxon>
    </lineage>
</organism>
<dbReference type="PIRSF" id="PIRSF017300">
    <property type="entry name" value="snoRNP_Mpp10"/>
    <property type="match status" value="1"/>
</dbReference>
<dbReference type="GO" id="GO:0032040">
    <property type="term" value="C:small-subunit processome"/>
    <property type="evidence" value="ECO:0007669"/>
    <property type="project" value="TreeGrafter"/>
</dbReference>
<evidence type="ECO:0000256" key="6">
    <source>
        <dbReference type="ARBA" id="ARBA00029455"/>
    </source>
</evidence>
<evidence type="ECO:0000256" key="1">
    <source>
        <dbReference type="ARBA" id="ARBA00004604"/>
    </source>
</evidence>
<keyword evidence="10" id="KW-1185">Reference proteome</keyword>
<comment type="caution">
    <text evidence="9">The sequence shown here is derived from an EMBL/GenBank/DDBJ whole genome shotgun (WGS) entry which is preliminary data.</text>
</comment>
<comment type="subcellular location">
    <subcellularLocation>
        <location evidence="1 7">Nucleus</location>
        <location evidence="1 7">Nucleolus</location>
    </subcellularLocation>
</comment>
<dbReference type="GO" id="GO:0005732">
    <property type="term" value="C:sno(s)RNA-containing ribonucleoprotein complex"/>
    <property type="evidence" value="ECO:0007669"/>
    <property type="project" value="UniProtKB-UniRule"/>
</dbReference>